<keyword evidence="4" id="KW-0067">ATP-binding</keyword>
<keyword evidence="3" id="KW-0547">Nucleotide-binding</keyword>
<protein>
    <submittedName>
        <fullName evidence="11">Cation-transporting P-type ATPase C-terminal domain-containing protein</fullName>
    </submittedName>
</protein>
<keyword evidence="5" id="KW-1278">Translocase</keyword>
<dbReference type="InterPro" id="IPR001757">
    <property type="entry name" value="P_typ_ATPase"/>
</dbReference>
<dbReference type="SUPFAM" id="SSF81660">
    <property type="entry name" value="Metal cation-transporting ATPase, ATP-binding domain N"/>
    <property type="match status" value="1"/>
</dbReference>
<evidence type="ECO:0000313" key="10">
    <source>
        <dbReference type="Proteomes" id="UP000887563"/>
    </source>
</evidence>
<evidence type="ECO:0000259" key="9">
    <source>
        <dbReference type="Pfam" id="PF00689"/>
    </source>
</evidence>
<keyword evidence="2 8" id="KW-0812">Transmembrane</keyword>
<dbReference type="PANTHER" id="PTHR43294">
    <property type="entry name" value="SODIUM/POTASSIUM-TRANSPORTING ATPASE SUBUNIT ALPHA"/>
    <property type="match status" value="1"/>
</dbReference>
<dbReference type="GO" id="GO:0005524">
    <property type="term" value="F:ATP binding"/>
    <property type="evidence" value="ECO:0007669"/>
    <property type="project" value="UniProtKB-KW"/>
</dbReference>
<feature type="transmembrane region" description="Helical" evidence="8">
    <location>
        <begin position="529"/>
        <end position="545"/>
    </location>
</feature>
<dbReference type="PRINTS" id="PR00119">
    <property type="entry name" value="CATATPASE"/>
</dbReference>
<dbReference type="Gene3D" id="3.40.50.1000">
    <property type="entry name" value="HAD superfamily/HAD-like"/>
    <property type="match status" value="1"/>
</dbReference>
<evidence type="ECO:0000313" key="11">
    <source>
        <dbReference type="WBParaSite" id="Minc3s02059g28023"/>
    </source>
</evidence>
<dbReference type="FunFam" id="1.20.1110.10:FF:000038">
    <property type="entry name" value="Sodium/potassium-transporting ATPase subunit alpha"/>
    <property type="match status" value="1"/>
</dbReference>
<dbReference type="InterPro" id="IPR050510">
    <property type="entry name" value="Cation_transp_ATPase_P-type"/>
</dbReference>
<dbReference type="GO" id="GO:0006883">
    <property type="term" value="P:intracellular sodium ion homeostasis"/>
    <property type="evidence" value="ECO:0007669"/>
    <property type="project" value="TreeGrafter"/>
</dbReference>
<dbReference type="WBParaSite" id="Minc3s02059g28023">
    <property type="protein sequence ID" value="Minc3s02059g28023"/>
    <property type="gene ID" value="Minc3s02059g28023"/>
</dbReference>
<organism evidence="10 11">
    <name type="scientific">Meloidogyne incognita</name>
    <name type="common">Southern root-knot nematode worm</name>
    <name type="synonym">Oxyuris incognita</name>
    <dbReference type="NCBI Taxonomy" id="6306"/>
    <lineage>
        <taxon>Eukaryota</taxon>
        <taxon>Metazoa</taxon>
        <taxon>Ecdysozoa</taxon>
        <taxon>Nematoda</taxon>
        <taxon>Chromadorea</taxon>
        <taxon>Rhabditida</taxon>
        <taxon>Tylenchina</taxon>
        <taxon>Tylenchomorpha</taxon>
        <taxon>Tylenchoidea</taxon>
        <taxon>Meloidogynidae</taxon>
        <taxon>Meloidogyninae</taxon>
        <taxon>Meloidogyne</taxon>
        <taxon>Meloidogyne incognita group</taxon>
    </lineage>
</organism>
<dbReference type="GO" id="GO:0005391">
    <property type="term" value="F:P-type sodium:potassium-exchanging transporter activity"/>
    <property type="evidence" value="ECO:0007669"/>
    <property type="project" value="TreeGrafter"/>
</dbReference>
<dbReference type="Gene3D" id="1.20.1110.10">
    <property type="entry name" value="Calcium-transporting ATPase, transmembrane domain"/>
    <property type="match status" value="1"/>
</dbReference>
<feature type="transmembrane region" description="Helical" evidence="8">
    <location>
        <begin position="465"/>
        <end position="484"/>
    </location>
</feature>
<dbReference type="InterPro" id="IPR023214">
    <property type="entry name" value="HAD_sf"/>
</dbReference>
<name>A0A914MSF4_MELIC</name>
<evidence type="ECO:0000256" key="4">
    <source>
        <dbReference type="ARBA" id="ARBA00022840"/>
    </source>
</evidence>
<proteinExistence type="predicted"/>
<dbReference type="FunFam" id="3.40.50.1000:FF:000083">
    <property type="entry name" value="Sodium/potassium-transporting ATPase subunit alpha"/>
    <property type="match status" value="1"/>
</dbReference>
<keyword evidence="10" id="KW-1185">Reference proteome</keyword>
<dbReference type="Pfam" id="PF00689">
    <property type="entry name" value="Cation_ATPase_C"/>
    <property type="match status" value="1"/>
</dbReference>
<dbReference type="SUPFAM" id="SSF56784">
    <property type="entry name" value="HAD-like"/>
    <property type="match status" value="1"/>
</dbReference>
<evidence type="ECO:0000256" key="5">
    <source>
        <dbReference type="ARBA" id="ARBA00022967"/>
    </source>
</evidence>
<dbReference type="AlphaFoldDB" id="A0A914MSF4"/>
<dbReference type="Gene3D" id="3.40.1110.10">
    <property type="entry name" value="Calcium-transporting ATPase, cytoplasmic domain N"/>
    <property type="match status" value="2"/>
</dbReference>
<dbReference type="GO" id="GO:1990573">
    <property type="term" value="P:potassium ion import across plasma membrane"/>
    <property type="evidence" value="ECO:0007669"/>
    <property type="project" value="TreeGrafter"/>
</dbReference>
<dbReference type="InterPro" id="IPR036412">
    <property type="entry name" value="HAD-like_sf"/>
</dbReference>
<reference evidence="11" key="1">
    <citation type="submission" date="2022-11" db="UniProtKB">
        <authorList>
            <consortium name="WormBaseParasite"/>
        </authorList>
    </citation>
    <scope>IDENTIFICATION</scope>
</reference>
<keyword evidence="6 8" id="KW-1133">Transmembrane helix</keyword>
<dbReference type="GO" id="GO:0036376">
    <property type="term" value="P:sodium ion export across plasma membrane"/>
    <property type="evidence" value="ECO:0007669"/>
    <property type="project" value="TreeGrafter"/>
</dbReference>
<evidence type="ECO:0000256" key="1">
    <source>
        <dbReference type="ARBA" id="ARBA00004141"/>
    </source>
</evidence>
<accession>A0A914MSF4</accession>
<dbReference type="InterPro" id="IPR023299">
    <property type="entry name" value="ATPase_P-typ_cyto_dom_N"/>
</dbReference>
<dbReference type="Pfam" id="PF00702">
    <property type="entry name" value="Hydrolase"/>
    <property type="match status" value="1"/>
</dbReference>
<evidence type="ECO:0000256" key="7">
    <source>
        <dbReference type="ARBA" id="ARBA00023136"/>
    </source>
</evidence>
<dbReference type="PRINTS" id="PR00120">
    <property type="entry name" value="HATPASE"/>
</dbReference>
<feature type="transmembrane region" description="Helical" evidence="8">
    <location>
        <begin position="393"/>
        <end position="416"/>
    </location>
</feature>
<comment type="subcellular location">
    <subcellularLocation>
        <location evidence="1">Membrane</location>
        <topology evidence="1">Multi-pass membrane protein</topology>
    </subcellularLocation>
</comment>
<dbReference type="InterPro" id="IPR023298">
    <property type="entry name" value="ATPase_P-typ_TM_dom_sf"/>
</dbReference>
<dbReference type="PANTHER" id="PTHR43294:SF18">
    <property type="entry name" value="SODIUM_POTASSIUM-TRANSPORTING ATPASE SUBUNIT ALPHA"/>
    <property type="match status" value="1"/>
</dbReference>
<dbReference type="GO" id="GO:1902600">
    <property type="term" value="P:proton transmembrane transport"/>
    <property type="evidence" value="ECO:0007669"/>
    <property type="project" value="TreeGrafter"/>
</dbReference>
<dbReference type="GO" id="GO:0005886">
    <property type="term" value="C:plasma membrane"/>
    <property type="evidence" value="ECO:0007669"/>
    <property type="project" value="TreeGrafter"/>
</dbReference>
<evidence type="ECO:0000256" key="6">
    <source>
        <dbReference type="ARBA" id="ARBA00022989"/>
    </source>
</evidence>
<feature type="transmembrane region" description="Helical" evidence="8">
    <location>
        <begin position="496"/>
        <end position="517"/>
    </location>
</feature>
<dbReference type="Pfam" id="PF13246">
    <property type="entry name" value="Cation_ATPase"/>
    <property type="match status" value="1"/>
</dbReference>
<feature type="transmembrane region" description="Helical" evidence="8">
    <location>
        <begin position="332"/>
        <end position="355"/>
    </location>
</feature>
<evidence type="ECO:0000256" key="2">
    <source>
        <dbReference type="ARBA" id="ARBA00022692"/>
    </source>
</evidence>
<feature type="domain" description="Cation-transporting P-type ATPase C-terminal" evidence="9">
    <location>
        <begin position="344"/>
        <end position="551"/>
    </location>
</feature>
<evidence type="ECO:0000256" key="8">
    <source>
        <dbReference type="SAM" id="Phobius"/>
    </source>
</evidence>
<evidence type="ECO:0000256" key="3">
    <source>
        <dbReference type="ARBA" id="ARBA00022741"/>
    </source>
</evidence>
<dbReference type="NCBIfam" id="TIGR01494">
    <property type="entry name" value="ATPase_P-type"/>
    <property type="match status" value="1"/>
</dbReference>
<sequence>MFTATGPRDEAFFALMRIAILCNRAEFKLAQTHIPVLRRECTGDPSEQALLRFTELMIGDVASIRKRNPKLVEIPFNSTNKFQLSIHETDDDNDEYLLVMKGAPERIVEICSTMLVGNEEVNFPTKGLRFIGLFSLIDPPRASVPSAVAKARSAGLNVVMVTGDHPITAKAIARAVGILTENTETIEDVAIRKGCDISEVDPKEASAIVVHGSELRLMTNEQLVELICHHKEIVFARTSPQQKLQIVEAFQTLGHIVAVTGDGVNDTPALKKADIGIAMGIAGSDVSKQVADMILLDDNFASIIVGVEEGRRIFDNFKKTVSYVLRKNLAELVPFLAFIIIGVPLPLGTITMLCIDIGTDIIPSITIGYEKAESDIMSRAPRKRTDKLVNLRIFAMAYFQIGFIQAMAGFFAYFWIMAENGFLPQRLLYLRSSWDNRLINNLEDSYNQEWTYTNRKILEETCQTAFFIAIVVTQWADILIVKTRRNSLVQQGMDNWPMNAAILIETGIAMFLAYTPVVNVGLKMHGLKFEWWFPAIPFAIYIFNYDELRRFLIRRTPGGWTEKNLDF</sequence>
<dbReference type="InterPro" id="IPR006068">
    <property type="entry name" value="ATPase_P-typ_cation-transptr_C"/>
</dbReference>
<dbReference type="GO" id="GO:0016887">
    <property type="term" value="F:ATP hydrolysis activity"/>
    <property type="evidence" value="ECO:0007669"/>
    <property type="project" value="InterPro"/>
</dbReference>
<dbReference type="GO" id="GO:0030007">
    <property type="term" value="P:intracellular potassium ion homeostasis"/>
    <property type="evidence" value="ECO:0007669"/>
    <property type="project" value="TreeGrafter"/>
</dbReference>
<keyword evidence="7 8" id="KW-0472">Membrane</keyword>
<dbReference type="Proteomes" id="UP000887563">
    <property type="component" value="Unplaced"/>
</dbReference>
<dbReference type="SUPFAM" id="SSF81665">
    <property type="entry name" value="Calcium ATPase, transmembrane domain M"/>
    <property type="match status" value="1"/>
</dbReference>